<comment type="caution">
    <text evidence="2">The sequence shown here is derived from an EMBL/GenBank/DDBJ whole genome shotgun (WGS) entry which is preliminary data.</text>
</comment>
<keyword evidence="1" id="KW-1133">Transmembrane helix</keyword>
<evidence type="ECO:0000313" key="5">
    <source>
        <dbReference type="Proteomes" id="UP001190452"/>
    </source>
</evidence>
<dbReference type="AlphaFoldDB" id="A0AAD2AJS4"/>
<name>A0AAD2AJS4_9RALS</name>
<dbReference type="EMBL" id="CAUDKV010000005">
    <property type="protein sequence ID" value="CAJ0863047.1"/>
    <property type="molecule type" value="Genomic_DNA"/>
</dbReference>
<evidence type="ECO:0000313" key="2">
    <source>
        <dbReference type="EMBL" id="CAJ0680626.1"/>
    </source>
</evidence>
<evidence type="ECO:0000313" key="4">
    <source>
        <dbReference type="Proteomes" id="UP001190002"/>
    </source>
</evidence>
<dbReference type="RefSeq" id="WP_096746405.1">
    <property type="nucleotide sequence ID" value="NZ_CATVXE010000003.1"/>
</dbReference>
<dbReference type="Pfam" id="PF10086">
    <property type="entry name" value="YhfC"/>
    <property type="match status" value="1"/>
</dbReference>
<dbReference type="Proteomes" id="UP001190002">
    <property type="component" value="Unassembled WGS sequence"/>
</dbReference>
<reference evidence="2 5" key="1">
    <citation type="submission" date="2023-07" db="EMBL/GenBank/DDBJ databases">
        <authorList>
            <person name="Peeters C."/>
        </authorList>
    </citation>
    <scope>NUCLEOTIDE SEQUENCE</scope>
    <source>
        <strain evidence="3 5">R-77569</strain>
        <strain evidence="2">R-77591</strain>
    </source>
</reference>
<protein>
    <recommendedName>
        <fullName evidence="6">YhfC family intramembrane metalloprotease</fullName>
    </recommendedName>
</protein>
<feature type="transmembrane region" description="Helical" evidence="1">
    <location>
        <begin position="206"/>
        <end position="225"/>
    </location>
</feature>
<evidence type="ECO:0000313" key="3">
    <source>
        <dbReference type="EMBL" id="CAJ0863047.1"/>
    </source>
</evidence>
<dbReference type="InterPro" id="IPR011397">
    <property type="entry name" value="YhfC"/>
</dbReference>
<feature type="transmembrane region" description="Helical" evidence="1">
    <location>
        <begin position="231"/>
        <end position="252"/>
    </location>
</feature>
<dbReference type="Proteomes" id="UP001190452">
    <property type="component" value="Unassembled WGS sequence"/>
</dbReference>
<sequence length="266" mass="28454">MPVVALPALLAHATAALLLACVPIVAWFWLRRRFDLAWRDIGVGAAVFVVFALVLERALHVYLLQVNPATAQWLRAPAIFVIYGALMAGVFEETGRWLGLRFLTRRPGDAATPVAYALGHAGIEAWLVGTASQAQMVAFGVAANQGQLDARLAASGAEAMTGTIHAMLAQLSPWLAAGAVAERMAAMLIQFTLTLVVWHAVRQRRLVLVVVAMLLHALADLPAALYQVHVMPLAVTEAIYAVVAVLLAATCWPPQGGRKTGESSLR</sequence>
<organism evidence="2 4">
    <name type="scientific">Ralstonia mannitolilytica</name>
    <dbReference type="NCBI Taxonomy" id="105219"/>
    <lineage>
        <taxon>Bacteria</taxon>
        <taxon>Pseudomonadati</taxon>
        <taxon>Pseudomonadota</taxon>
        <taxon>Betaproteobacteria</taxon>
        <taxon>Burkholderiales</taxon>
        <taxon>Burkholderiaceae</taxon>
        <taxon>Ralstonia</taxon>
    </lineage>
</organism>
<gene>
    <name evidence="3" type="ORF">R77569_01581</name>
    <name evidence="2" type="ORF">R77591_00936</name>
</gene>
<keyword evidence="1" id="KW-0812">Transmembrane</keyword>
<proteinExistence type="predicted"/>
<evidence type="ECO:0008006" key="6">
    <source>
        <dbReference type="Google" id="ProtNLM"/>
    </source>
</evidence>
<dbReference type="EMBL" id="CATVXE010000003">
    <property type="protein sequence ID" value="CAJ0680626.1"/>
    <property type="molecule type" value="Genomic_DNA"/>
</dbReference>
<accession>A0AAD2AJS4</accession>
<feature type="transmembrane region" description="Helical" evidence="1">
    <location>
        <begin position="41"/>
        <end position="60"/>
    </location>
</feature>
<keyword evidence="5" id="KW-1185">Reference proteome</keyword>
<feature type="transmembrane region" description="Helical" evidence="1">
    <location>
        <begin position="6"/>
        <end position="29"/>
    </location>
</feature>
<keyword evidence="1" id="KW-0472">Membrane</keyword>
<dbReference type="PIRSF" id="PIRSF033101">
    <property type="entry name" value="UCP033101"/>
    <property type="match status" value="1"/>
</dbReference>
<feature type="transmembrane region" description="Helical" evidence="1">
    <location>
        <begin position="72"/>
        <end position="91"/>
    </location>
</feature>
<evidence type="ECO:0000256" key="1">
    <source>
        <dbReference type="SAM" id="Phobius"/>
    </source>
</evidence>